<proteinExistence type="predicted"/>
<dbReference type="InterPro" id="IPR002035">
    <property type="entry name" value="VWF_A"/>
</dbReference>
<dbReference type="OMA" id="VICYNCE"/>
<dbReference type="GeneID" id="118404443"/>
<dbReference type="CDD" id="cd01450">
    <property type="entry name" value="vWFA_subfamily_ECM"/>
    <property type="match status" value="1"/>
</dbReference>
<dbReference type="RefSeq" id="XP_035659412.1">
    <property type="nucleotide sequence ID" value="XM_035803519.1"/>
</dbReference>
<evidence type="ECO:0000313" key="2">
    <source>
        <dbReference type="Proteomes" id="UP000001554"/>
    </source>
</evidence>
<feature type="domain" description="VWFA" evidence="1">
    <location>
        <begin position="13"/>
        <end position="183"/>
    </location>
</feature>
<dbReference type="Gene3D" id="3.40.50.410">
    <property type="entry name" value="von Willebrand factor, type A domain"/>
    <property type="match status" value="1"/>
</dbReference>
<dbReference type="Proteomes" id="UP000001554">
    <property type="component" value="Chromosome 17"/>
</dbReference>
<sequence length="185" mass="20420">MDPVIGGPPCFIDIVLVLDVSSSIPKDQFVLARDFMMYFVECAEFQGLAIRIGVICYNCEAKTYFDLTPIAQGMEYKIHYITYKGGETRTGHAIYYMNCTSNWRQESHPAAVILTDGRSNDDELDEAVKARAAGIDLYAVGFGYPLLVDWTALDIMTGDITGSRVFTASQACDLAQKIVADQCGE</sequence>
<evidence type="ECO:0000313" key="3">
    <source>
        <dbReference type="RefSeq" id="XP_035659412.1"/>
    </source>
</evidence>
<reference evidence="2" key="1">
    <citation type="journal article" date="2020" name="Nat. Ecol. Evol.">
        <title>Deeply conserved synteny resolves early events in vertebrate evolution.</title>
        <authorList>
            <person name="Simakov O."/>
            <person name="Marletaz F."/>
            <person name="Yue J.X."/>
            <person name="O'Connell B."/>
            <person name="Jenkins J."/>
            <person name="Brandt A."/>
            <person name="Calef R."/>
            <person name="Tung C.H."/>
            <person name="Huang T.K."/>
            <person name="Schmutz J."/>
            <person name="Satoh N."/>
            <person name="Yu J.K."/>
            <person name="Putnam N.H."/>
            <person name="Green R.E."/>
            <person name="Rokhsar D.S."/>
        </authorList>
    </citation>
    <scope>NUCLEOTIDE SEQUENCE [LARGE SCALE GENOMIC DNA]</scope>
    <source>
        <strain evidence="2">S238N-H82</strain>
    </source>
</reference>
<protein>
    <submittedName>
        <fullName evidence="3">Matrilin-2-like</fullName>
    </submittedName>
</protein>
<dbReference type="InterPro" id="IPR036465">
    <property type="entry name" value="vWFA_dom_sf"/>
</dbReference>
<dbReference type="KEGG" id="bfo:118404443"/>
<dbReference type="PANTHER" id="PTHR24020">
    <property type="entry name" value="COLLAGEN ALPHA"/>
    <property type="match status" value="1"/>
</dbReference>
<dbReference type="SUPFAM" id="SSF53300">
    <property type="entry name" value="vWA-like"/>
    <property type="match status" value="1"/>
</dbReference>
<dbReference type="PANTHER" id="PTHR24020:SF87">
    <property type="entry name" value="COLLAGEN ALPHA-1(VI) CHAIN-LIKE"/>
    <property type="match status" value="1"/>
</dbReference>
<dbReference type="SMART" id="SM00327">
    <property type="entry name" value="VWA"/>
    <property type="match status" value="1"/>
</dbReference>
<keyword evidence="2" id="KW-1185">Reference proteome</keyword>
<dbReference type="OrthoDB" id="199024at2759"/>
<dbReference type="AlphaFoldDB" id="A0A9J7HJV1"/>
<evidence type="ECO:0000259" key="1">
    <source>
        <dbReference type="PROSITE" id="PS50234"/>
    </source>
</evidence>
<dbReference type="Pfam" id="PF00092">
    <property type="entry name" value="VWA"/>
    <property type="match status" value="1"/>
</dbReference>
<organism evidence="2 3">
    <name type="scientific">Branchiostoma floridae</name>
    <name type="common">Florida lancelet</name>
    <name type="synonym">Amphioxus</name>
    <dbReference type="NCBI Taxonomy" id="7739"/>
    <lineage>
        <taxon>Eukaryota</taxon>
        <taxon>Metazoa</taxon>
        <taxon>Chordata</taxon>
        <taxon>Cephalochordata</taxon>
        <taxon>Leptocardii</taxon>
        <taxon>Amphioxiformes</taxon>
        <taxon>Branchiostomatidae</taxon>
        <taxon>Branchiostoma</taxon>
    </lineage>
</organism>
<dbReference type="PRINTS" id="PR00453">
    <property type="entry name" value="VWFADOMAIN"/>
</dbReference>
<dbReference type="PROSITE" id="PS50234">
    <property type="entry name" value="VWFA"/>
    <property type="match status" value="1"/>
</dbReference>
<name>A0A9J7HJV1_BRAFL</name>
<accession>A0A9J7HJV1</accession>
<dbReference type="InterPro" id="IPR050525">
    <property type="entry name" value="ECM_Assembly_Org"/>
</dbReference>
<reference evidence="3" key="2">
    <citation type="submission" date="2025-08" db="UniProtKB">
        <authorList>
            <consortium name="RefSeq"/>
        </authorList>
    </citation>
    <scope>IDENTIFICATION</scope>
    <source>
        <strain evidence="3">S238N-H82</strain>
        <tissue evidence="3">Testes</tissue>
    </source>
</reference>
<gene>
    <name evidence="3" type="primary">LOC118404443</name>
</gene>